<feature type="transmembrane region" description="Helical" evidence="1">
    <location>
        <begin position="79"/>
        <end position="100"/>
    </location>
</feature>
<sequence length="179" mass="18463">MSTDALFSDAVARAVLSDAPAGHAEHLCCRFCGSDAAGTRECCLRVAERHAVGRTWTNVRAVCCPRCFRRGAAVGRARLAALAWLGAWAVAGAVLVVAAALTEPPWLAAAAAAGVAAGLALPVVLYRSFAARRMAALLGADRDARLRCRVGVGGWGVTTALGFRAAVPPRELSTPLDGV</sequence>
<organism evidence="2 3">
    <name type="scientific">Urbifossiella limnaea</name>
    <dbReference type="NCBI Taxonomy" id="2528023"/>
    <lineage>
        <taxon>Bacteria</taxon>
        <taxon>Pseudomonadati</taxon>
        <taxon>Planctomycetota</taxon>
        <taxon>Planctomycetia</taxon>
        <taxon>Gemmatales</taxon>
        <taxon>Gemmataceae</taxon>
        <taxon>Urbifossiella</taxon>
    </lineage>
</organism>
<keyword evidence="1" id="KW-1133">Transmembrane helix</keyword>
<keyword evidence="1" id="KW-0472">Membrane</keyword>
<accession>A0A517Y2R6</accession>
<evidence type="ECO:0000256" key="1">
    <source>
        <dbReference type="SAM" id="Phobius"/>
    </source>
</evidence>
<keyword evidence="1" id="KW-0812">Transmembrane</keyword>
<protein>
    <submittedName>
        <fullName evidence="2">Uncharacterized protein</fullName>
    </submittedName>
</protein>
<dbReference type="KEGG" id="uli:ETAA1_60050"/>
<gene>
    <name evidence="2" type="ORF">ETAA1_60050</name>
</gene>
<proteinExistence type="predicted"/>
<dbReference type="AlphaFoldDB" id="A0A517Y2R6"/>
<feature type="transmembrane region" description="Helical" evidence="1">
    <location>
        <begin position="106"/>
        <end position="126"/>
    </location>
</feature>
<evidence type="ECO:0000313" key="3">
    <source>
        <dbReference type="Proteomes" id="UP000319576"/>
    </source>
</evidence>
<keyword evidence="3" id="KW-1185">Reference proteome</keyword>
<evidence type="ECO:0000313" key="2">
    <source>
        <dbReference type="EMBL" id="QDU23994.1"/>
    </source>
</evidence>
<name>A0A517Y2R6_9BACT</name>
<dbReference type="RefSeq" id="WP_145244192.1">
    <property type="nucleotide sequence ID" value="NZ_CP036273.1"/>
</dbReference>
<dbReference type="EMBL" id="CP036273">
    <property type="protein sequence ID" value="QDU23994.1"/>
    <property type="molecule type" value="Genomic_DNA"/>
</dbReference>
<dbReference type="Proteomes" id="UP000319576">
    <property type="component" value="Chromosome"/>
</dbReference>
<reference evidence="2 3" key="1">
    <citation type="submission" date="2019-02" db="EMBL/GenBank/DDBJ databases">
        <title>Deep-cultivation of Planctomycetes and their phenomic and genomic characterization uncovers novel biology.</title>
        <authorList>
            <person name="Wiegand S."/>
            <person name="Jogler M."/>
            <person name="Boedeker C."/>
            <person name="Pinto D."/>
            <person name="Vollmers J."/>
            <person name="Rivas-Marin E."/>
            <person name="Kohn T."/>
            <person name="Peeters S.H."/>
            <person name="Heuer A."/>
            <person name="Rast P."/>
            <person name="Oberbeckmann S."/>
            <person name="Bunk B."/>
            <person name="Jeske O."/>
            <person name="Meyerdierks A."/>
            <person name="Storesund J.E."/>
            <person name="Kallscheuer N."/>
            <person name="Luecker S."/>
            <person name="Lage O.M."/>
            <person name="Pohl T."/>
            <person name="Merkel B.J."/>
            <person name="Hornburger P."/>
            <person name="Mueller R.-W."/>
            <person name="Bruemmer F."/>
            <person name="Labrenz M."/>
            <person name="Spormann A.M."/>
            <person name="Op den Camp H."/>
            <person name="Overmann J."/>
            <person name="Amann R."/>
            <person name="Jetten M.S.M."/>
            <person name="Mascher T."/>
            <person name="Medema M.H."/>
            <person name="Devos D.P."/>
            <person name="Kaster A.-K."/>
            <person name="Ovreas L."/>
            <person name="Rohde M."/>
            <person name="Galperin M.Y."/>
            <person name="Jogler C."/>
        </authorList>
    </citation>
    <scope>NUCLEOTIDE SEQUENCE [LARGE SCALE GENOMIC DNA]</scope>
    <source>
        <strain evidence="2 3">ETA_A1</strain>
    </source>
</reference>